<dbReference type="Pfam" id="PF24615">
    <property type="entry name" value="Spectrin_Anc-1_2"/>
    <property type="match status" value="2"/>
</dbReference>
<dbReference type="Pfam" id="PF24531">
    <property type="entry name" value="ANC1_spectrin"/>
    <property type="match status" value="5"/>
</dbReference>
<evidence type="ECO:0000259" key="2">
    <source>
        <dbReference type="Pfam" id="PF24531"/>
    </source>
</evidence>
<feature type="coiled-coil region" evidence="1">
    <location>
        <begin position="2329"/>
        <end position="2459"/>
    </location>
</feature>
<feature type="domain" description="Nuclear anchorage protein 1 spectrin repeat" evidence="2">
    <location>
        <begin position="1522"/>
        <end position="1623"/>
    </location>
</feature>
<feature type="domain" description="Nuclear anchorage protein 1 spectrin repeat" evidence="2">
    <location>
        <begin position="2939"/>
        <end position="3040"/>
    </location>
</feature>
<feature type="coiled-coil region" evidence="1">
    <location>
        <begin position="362"/>
        <end position="410"/>
    </location>
</feature>
<proteinExistence type="predicted"/>
<dbReference type="InterPro" id="IPR057133">
    <property type="entry name" value="Spectrin_Anc-1_2"/>
</dbReference>
<dbReference type="Proteomes" id="UP000095285">
    <property type="component" value="Unassembled WGS sequence"/>
</dbReference>
<name>A0A1I7VRQ1_LOALO</name>
<organism evidence="5 6">
    <name type="scientific">Loa loa</name>
    <name type="common">Eye worm</name>
    <name type="synonym">Filaria loa</name>
    <dbReference type="NCBI Taxonomy" id="7209"/>
    <lineage>
        <taxon>Eukaryota</taxon>
        <taxon>Metazoa</taxon>
        <taxon>Ecdysozoa</taxon>
        <taxon>Nematoda</taxon>
        <taxon>Chromadorea</taxon>
        <taxon>Rhabditida</taxon>
        <taxon>Spirurina</taxon>
        <taxon>Spiruromorpha</taxon>
        <taxon>Filarioidea</taxon>
        <taxon>Onchocercidae</taxon>
        <taxon>Loa</taxon>
    </lineage>
</organism>
<feature type="coiled-coil region" evidence="1">
    <location>
        <begin position="1901"/>
        <end position="1952"/>
    </location>
</feature>
<dbReference type="Pfam" id="PF24611">
    <property type="entry name" value="Spectrin_Anc-1"/>
    <property type="match status" value="2"/>
</dbReference>
<accession>A0A1I7VRQ1</accession>
<feature type="domain" description="Nuclear anchorage protein 1 spectrin repeat" evidence="4">
    <location>
        <begin position="2284"/>
        <end position="2386"/>
    </location>
</feature>
<feature type="coiled-coil region" evidence="1">
    <location>
        <begin position="1657"/>
        <end position="1717"/>
    </location>
</feature>
<dbReference type="STRING" id="7209.A0A1I7VRQ1"/>
<evidence type="ECO:0000259" key="3">
    <source>
        <dbReference type="Pfam" id="PF24611"/>
    </source>
</evidence>
<feature type="coiled-coil region" evidence="1">
    <location>
        <begin position="1079"/>
        <end position="1115"/>
    </location>
</feature>
<feature type="coiled-coil region" evidence="1">
    <location>
        <begin position="710"/>
        <end position="737"/>
    </location>
</feature>
<dbReference type="WBParaSite" id="EN70_5550">
    <property type="protein sequence ID" value="EN70_5550"/>
    <property type="gene ID" value="EN70_5550"/>
</dbReference>
<dbReference type="InterPro" id="IPR057134">
    <property type="entry name" value="Spectrin_Anc-1_3"/>
</dbReference>
<dbReference type="PANTHER" id="PTHR32114:SF2">
    <property type="entry name" value="ABC TRANSPORTER ABCH.3"/>
    <property type="match status" value="1"/>
</dbReference>
<protein>
    <submittedName>
        <fullName evidence="6">GAR domain-containing protein</fullName>
    </submittedName>
</protein>
<feature type="coiled-coil region" evidence="1">
    <location>
        <begin position="902"/>
        <end position="1032"/>
    </location>
</feature>
<feature type="coiled-coil region" evidence="1">
    <location>
        <begin position="474"/>
        <end position="525"/>
    </location>
</feature>
<keyword evidence="1" id="KW-0175">Coiled coil</keyword>
<feature type="coiled-coil region" evidence="1">
    <location>
        <begin position="2000"/>
        <end position="2034"/>
    </location>
</feature>
<feature type="domain" description="Nuclear anchorage protein 1 spectrin-like repeat" evidence="3">
    <location>
        <begin position="2466"/>
        <end position="2578"/>
    </location>
</feature>
<dbReference type="InterPro" id="IPR057132">
    <property type="entry name" value="ANC1_spectrin_dom"/>
</dbReference>
<feature type="coiled-coil region" evidence="1">
    <location>
        <begin position="1419"/>
        <end position="1446"/>
    </location>
</feature>
<feature type="domain" description="Nuclear anchorage protein 1 spectrin repeat" evidence="4">
    <location>
        <begin position="857"/>
        <end position="959"/>
    </location>
</feature>
<evidence type="ECO:0000313" key="5">
    <source>
        <dbReference type="Proteomes" id="UP000095285"/>
    </source>
</evidence>
<dbReference type="PANTHER" id="PTHR32114">
    <property type="entry name" value="ABC TRANSPORTER ABCH.3"/>
    <property type="match status" value="1"/>
</dbReference>
<feature type="domain" description="Nuclear anchorage protein 1 spectrin repeat" evidence="2">
    <location>
        <begin position="95"/>
        <end position="196"/>
    </location>
</feature>
<keyword evidence="5" id="KW-1185">Reference proteome</keyword>
<reference evidence="5" key="1">
    <citation type="submission" date="2012-04" db="EMBL/GenBank/DDBJ databases">
        <title>The Genome Sequence of Loa loa.</title>
        <authorList>
            <consortium name="The Broad Institute Genome Sequencing Platform"/>
            <consortium name="Broad Institute Genome Sequencing Center for Infectious Disease"/>
            <person name="Nutman T.B."/>
            <person name="Fink D.L."/>
            <person name="Russ C."/>
            <person name="Young S."/>
            <person name="Zeng Q."/>
            <person name="Gargeya S."/>
            <person name="Alvarado L."/>
            <person name="Berlin A."/>
            <person name="Chapman S.B."/>
            <person name="Chen Z."/>
            <person name="Freedman E."/>
            <person name="Gellesch M."/>
            <person name="Goldberg J."/>
            <person name="Griggs A."/>
            <person name="Gujja S."/>
            <person name="Heilman E.R."/>
            <person name="Heiman D."/>
            <person name="Howarth C."/>
            <person name="Mehta T."/>
            <person name="Neiman D."/>
            <person name="Pearson M."/>
            <person name="Roberts A."/>
            <person name="Saif S."/>
            <person name="Shea T."/>
            <person name="Shenoy N."/>
            <person name="Sisk P."/>
            <person name="Stolte C."/>
            <person name="Sykes S."/>
            <person name="White J."/>
            <person name="Yandava C."/>
            <person name="Haas B."/>
            <person name="Henn M.R."/>
            <person name="Nusbaum C."/>
            <person name="Birren B."/>
        </authorList>
    </citation>
    <scope>NUCLEOTIDE SEQUENCE [LARGE SCALE GENOMIC DNA]</scope>
</reference>
<evidence type="ECO:0000259" key="4">
    <source>
        <dbReference type="Pfam" id="PF24615"/>
    </source>
</evidence>
<sequence length="3120" mass="360045">MVQSELVKLEEQISSANQLLAYDVDLKDVNNPEDIGEKARNIENMEQLIVLALDKLKDNDRSMMTNEQRINMEKMLDEAMPLIDKLRILREYIIAEKELEDQIGSIKDNIEGLFIRYLQPQPYTTAINDIGTLQRSQNQIMDLLHRTMDKEQIVLQNLPSYHLAVNTMMQKIEKTAEDIKKLLSTLTEDVSIQEQLVEMQNDLISRLIELSNRVIVVRSAPYDETQPLRLEELKNELGEVSNILEELKEKESKPTKLVLHSDDLKMLSVVDQYENLNRCLNETEKELVNKVAYIALQSTITKETEELQHMVVEAFKFESDVSATTSNLQKAVDDLKNGRSHLIALQNAYDELEGIPDTDSLRQKIIDEISTLSEQYDDVERKLEDRLDMLNKFDEIADNVNKKLMDLENNVHQLEVPSASCELSVADKGFNDVNKLRESLEKLSELKEQLTPLLKPAFAVEDFDNRLSNVNKIFQQWQNEIVHKKQELEAENNLSSLINDFERTLINAENDFEKLEGRMNALKNFRDMILPMVIEKSDRVRDLILPVRTENIQQLYHDVDILTVRFNNLSTRVNDKLNHAKEQENLLDNIQRELDNIEQKANDFLNKYITSQDLSIAIEDFDQLHSLLDQIPTSAMENITECELRENLLKKADTIKNQIKNLLVPLEKDIRNEQELMHDLHEILCTLTSIGDDVIAVDPITEPSQQLESIGQLTENLRKLKGKVEKVEGKLQSSEGMVKRALVTDDLYGRIVQLQNALDDKKRKLTDRAKLYAITPEISLINESVQNYVNEMEQIPLQTVEEQNAALSELEGKKHQLENLLENIPLDDEGNELREKGSRLLGQLNDILKRLAGAVGEKLAALAAFNAIKDEIETQLSSLQAIPMLISDEITISELDNRLHNINDKFGSLERLKNKINDADERNLDMEKITEKQNILHTIEEALDRLKDDRQIIEKRVNDMHAAEKMHEDGNHLYDELNALIKEGQEVLNDAEAVPTIYTTILDAFMSPLEAAAELLKRMAENEEMAMRLKATVKDARTLQTILSHHANLWLQFVDERDNATDQLETKRKPLDEIGNKHIRSYEQVVDDLDKLKKAAEELNDLRNLMSKLQSLSEQLHPLETAYADVRFYDVDVEQTQQQYENLICLMNRELHDENILNESTQQLARELGYLNSKLSMESVVREQLEEILNHQLPPLQAQLQFLQTKDDEAKRIRIHVNRVSQLSIETLAEQLNHICLLVNEQLESLAKVERQEKAVIIKMELEKLRIGPYDEEGLVKVEEQLQQLPAEDKDTQILAVEVQKLRANKIERDALEKEIELKLAKLLNRMNVIRTDLSLIMEEEESEKRITKKDEKFPALLLLNEIVGQIYKLESALNETVDEILPPMNELIFQSHLGSINLPSLQSEFENTQNFAEKCKRKLAEKEQMRMVQSELVKLEEQISSANQLLAYDVDLKDVNNPEDIGEKARNIENMEQLIVLALDKLKDNDRSMMTNEQRINMEKMLDEAMPLIDKLRILREYIIAEKELEDQIGSIKDNIEGLFIRYLQPQPYTTAINDIGTLQRSQNQIMDLLHRTMDKEQIVLQNLPSYHLAVNTMMQKIEKTAEDIKKLLSTLTEDVSIQEQLVEMQNDLISRLIELSNRVIVVRSAPYDETQPLRLEELKNELGEVSNILEELKEKESKPTKLVLHSDDLKMLSVVDQYENLNRCLNETEKELVNKVAYIALQSTITKETEELQHMVVEAFKFESDVSATTSNLQKAVDDLKNGRSHLIALQNAYDELEGIPDTDSLRQKIIDEISTLSEQYDDVERKLEDRLDMLNKFDEIADNVNKKLMDLENNVHQLEVPSASCELSVADKGFNDVNKLRESLEKLSELKEQLTPLLKPAFAVEDFDNRLSNVNKIFQQWQNEIVHKKQELEAENNLSSLINDFERTLINAENDFEKLEGRMNALKNFRDMILPMVIEKSDRVRDLILPVRTENIQQLYHDVDILTVRFNNLSTRVNDKLNHAKEQENLLDNIQRELDNIEQKANDFLNKYITSQDLSIAIEDFDQLHSLLDQIPTSAMENITECELRENLLKKADTIKNQIKNLLVPLEKDIRNEQELMHDLHEILCTLTSIGDDVIAVDPITEPSQQLESIGQLTENLRKLKGKVEKVEGKLQSSEGMVKRALVTDDLYGRIVQLQNALDDKKRKLTDRAKLYAITPEISLINESVQNYVNEMEQIPLQTVEEQNAALSELEGKKHQLENLLENIPLDDEGNELREKGSRLLGQLNDILKRLAGAVGEKLAALAAFNAIKDEIETQLSSLQAIPMLISDEITISELDNRLHNINDKFGSLERLKNKINDADERNLDMEKITEKQNILHTIEEALDRLKDDRQIIEKRVNDMHAAEKMHEDGNHLYDELNALIKEGQEVLNDAEAVPTIYTTILDAFMSPLEAAAELLKRMAENEEMAMRLKATVKDARTLQTILSHHANLWLQFVDERDNATDQLETKRKPLDEIGNKHIRSYEQVVDDLDKLKKAAEELNDLRNLMSKLQSLSEQLHPLETAYADVRFYDVDVEQTQQQYENLICLMNRELHDENILNESTQQLARELGYLNSKLSMESVVREQLEEILNHQLPPLQAQLQFLQTKDDEAKRIRIHVNRVSQLSIETLAEQLNHICLLVNEQLESLAKVERQEKAVIIKMELEKLRIGPYDEEGLVKVEEQLQQLPAEDKDTQILAVERDALEKEIELKLAKLLNRMNVIRTDLSLIMEEEESEKRITKKDEKFPALLLLNEIVGQIYKLESALNETVDEILPPMNELIFQSHLGSINLPSLQSEFENTQNFAEKCKRKLAEKEQMRMVQSELVKLEEQISSANQLLAYDVDLKDVNNPEDIGEKARNIENMEQLIVLALDKLKDNDRSMMTNEQRINMEKMLDEAMPLIDKLRILREYIIAEKELEDQIGSIKDNIEGLFIRYLQPQPYTTAINDIGTLQRSQNQIMDLLHRTMDKEQIVLQNLPSYHLAVNTMMQKIEKTAEDIKKLLSTLTEDVSIQEQLVEMQNDLISRLIELSNRVIVVRSAPYDETQPLRLEELKNELGEVSNILEELKEKESKPTKLVLHSDDLKMLSVVDQYEKP</sequence>
<feature type="coiled-coil region" evidence="1">
    <location>
        <begin position="230"/>
        <end position="290"/>
    </location>
</feature>
<feature type="domain" description="Nuclear anchorage protein 1 spectrin-like repeat" evidence="3">
    <location>
        <begin position="1039"/>
        <end position="1151"/>
    </location>
</feature>
<feature type="coiled-coil region" evidence="1">
    <location>
        <begin position="573"/>
        <end position="607"/>
    </location>
</feature>
<reference evidence="6" key="2">
    <citation type="submission" date="2016-11" db="UniProtKB">
        <authorList>
            <consortium name="WormBaseParasite"/>
        </authorList>
    </citation>
    <scope>IDENTIFICATION</scope>
</reference>
<feature type="domain" description="Nuclear anchorage protein 1 spectrin repeat" evidence="2">
    <location>
        <begin position="582"/>
        <end position="676"/>
    </location>
</feature>
<feature type="coiled-coil region" evidence="1">
    <location>
        <begin position="1789"/>
        <end position="1837"/>
    </location>
</feature>
<feature type="coiled-coil region" evidence="1">
    <location>
        <begin position="2506"/>
        <end position="2542"/>
    </location>
</feature>
<feature type="domain" description="Nuclear anchorage protein 1 spectrin repeat" evidence="2">
    <location>
        <begin position="2009"/>
        <end position="2103"/>
    </location>
</feature>
<dbReference type="eggNOG" id="ENOG502T1EB">
    <property type="taxonomic scope" value="Eukaryota"/>
</dbReference>
<evidence type="ECO:0000256" key="1">
    <source>
        <dbReference type="SAM" id="Coils"/>
    </source>
</evidence>
<feature type="coiled-coil region" evidence="1">
    <location>
        <begin position="2836"/>
        <end position="2863"/>
    </location>
</feature>
<feature type="coiled-coil region" evidence="1">
    <location>
        <begin position="2137"/>
        <end position="2164"/>
    </location>
</feature>
<evidence type="ECO:0000313" key="6">
    <source>
        <dbReference type="WBParaSite" id="EN70_5550"/>
    </source>
</evidence>